<keyword evidence="4" id="KW-0238">DNA-binding</keyword>
<dbReference type="Gene3D" id="3.40.50.300">
    <property type="entry name" value="P-loop containing nucleotide triphosphate hydrolases"/>
    <property type="match status" value="2"/>
</dbReference>
<keyword evidence="11" id="KW-1185">Reference proteome</keyword>
<dbReference type="SMART" id="SM00487">
    <property type="entry name" value="DEXDc"/>
    <property type="match status" value="1"/>
</dbReference>
<dbReference type="InterPro" id="IPR014001">
    <property type="entry name" value="Helicase_ATP-bd"/>
</dbReference>
<sequence length="466" mass="52017">MLSNTKCGFFLSCLQFAILNSLYSEVILKPKQVICLEKIFLNLDILAILPTGYGKSLIFCLIPALLFAKKNGVKFSGRISSIVIVVSPLNALIENQISRLSSGVIRASALNVKSSRKDVVDDSEPESICDFSLSDKEKLETGYYNIVFAHPESLVSCTYGRKLMHTNPYQENVCAIVVDEAHCILDWGKDFRVDYSNLAVLCATFSNVPVIAMTATATKSDREEIKILLDIKECGEVVGNPDRKNITYEKHFRVGSDADSLMRILTPMAQGLLQENVCYPLTIVYIPLKWCGYAYNIFESVLGRNQYYPKGSMPIAENRLFAQFHSPQTTEMKDAILKQLCSPQSIVRVVFATVALGMGIDIRGIRCIVHITPPYTIQAYFQETGRAGRDGQPAIAVLYYNNRDIAKNKPGMQEAVRHFCKSEGECLRHILLSLLDTDKKYFELVSPKHLCCGVGKLECDCCSCTE</sequence>
<dbReference type="EC" id="5.6.2.4" evidence="8"/>
<accession>A0A7D9DGV2</accession>
<comment type="similarity">
    <text evidence="1">Belongs to the helicase family. RecQ subfamily.</text>
</comment>
<dbReference type="InterPro" id="IPR011545">
    <property type="entry name" value="DEAD/DEAH_box_helicase_dom"/>
</dbReference>
<dbReference type="GO" id="GO:0005737">
    <property type="term" value="C:cytoplasm"/>
    <property type="evidence" value="ECO:0007669"/>
    <property type="project" value="TreeGrafter"/>
</dbReference>
<evidence type="ECO:0000256" key="3">
    <source>
        <dbReference type="ARBA" id="ARBA00022840"/>
    </source>
</evidence>
<evidence type="ECO:0000256" key="8">
    <source>
        <dbReference type="ARBA" id="ARBA00034808"/>
    </source>
</evidence>
<evidence type="ECO:0000256" key="9">
    <source>
        <dbReference type="ARBA" id="ARBA00044542"/>
    </source>
</evidence>
<reference evidence="10" key="1">
    <citation type="submission" date="2020-04" db="EMBL/GenBank/DDBJ databases">
        <authorList>
            <person name="Alioto T."/>
            <person name="Alioto T."/>
            <person name="Gomez Garrido J."/>
        </authorList>
    </citation>
    <scope>NUCLEOTIDE SEQUENCE</scope>
    <source>
        <strain evidence="10">A484AB</strain>
    </source>
</reference>
<evidence type="ECO:0000256" key="2">
    <source>
        <dbReference type="ARBA" id="ARBA00022741"/>
    </source>
</evidence>
<comment type="catalytic activity">
    <reaction evidence="7">
        <text>Couples ATP hydrolysis with the unwinding of duplex DNA by translocating in the 3'-5' direction.</text>
        <dbReference type="EC" id="5.6.2.4"/>
    </reaction>
</comment>
<keyword evidence="3" id="KW-0067">ATP-binding</keyword>
<dbReference type="GO" id="GO:0009378">
    <property type="term" value="F:four-way junction helicase activity"/>
    <property type="evidence" value="ECO:0007669"/>
    <property type="project" value="TreeGrafter"/>
</dbReference>
<dbReference type="InterPro" id="IPR027417">
    <property type="entry name" value="P-loop_NTPase"/>
</dbReference>
<dbReference type="AlphaFoldDB" id="A0A7D9DGV2"/>
<proteinExistence type="inferred from homology"/>
<dbReference type="SMART" id="SM00490">
    <property type="entry name" value="HELICc"/>
    <property type="match status" value="1"/>
</dbReference>
<keyword evidence="10" id="KW-0347">Helicase</keyword>
<dbReference type="GO" id="GO:0005524">
    <property type="term" value="F:ATP binding"/>
    <property type="evidence" value="ECO:0007669"/>
    <property type="project" value="UniProtKB-KW"/>
</dbReference>
<dbReference type="Proteomes" id="UP001152795">
    <property type="component" value="Unassembled WGS sequence"/>
</dbReference>
<dbReference type="InterPro" id="IPR001650">
    <property type="entry name" value="Helicase_C-like"/>
</dbReference>
<keyword evidence="5" id="KW-0413">Isomerase</keyword>
<dbReference type="PROSITE" id="PS51194">
    <property type="entry name" value="HELICASE_CTER"/>
    <property type="match status" value="1"/>
</dbReference>
<evidence type="ECO:0000256" key="4">
    <source>
        <dbReference type="ARBA" id="ARBA00023125"/>
    </source>
</evidence>
<dbReference type="PANTHER" id="PTHR13710:SF153">
    <property type="entry name" value="RECQ-LIKE DNA HELICASE BLM"/>
    <property type="match status" value="1"/>
</dbReference>
<dbReference type="SUPFAM" id="SSF52540">
    <property type="entry name" value="P-loop containing nucleoside triphosphate hydrolases"/>
    <property type="match status" value="1"/>
</dbReference>
<dbReference type="PROSITE" id="PS51192">
    <property type="entry name" value="HELICASE_ATP_BIND_1"/>
    <property type="match status" value="1"/>
</dbReference>
<dbReference type="PANTHER" id="PTHR13710">
    <property type="entry name" value="DNA HELICASE RECQ FAMILY MEMBER"/>
    <property type="match status" value="1"/>
</dbReference>
<dbReference type="GO" id="GO:0003677">
    <property type="term" value="F:DNA binding"/>
    <property type="evidence" value="ECO:0007669"/>
    <property type="project" value="UniProtKB-KW"/>
</dbReference>
<dbReference type="GO" id="GO:0043138">
    <property type="term" value="F:3'-5' DNA helicase activity"/>
    <property type="evidence" value="ECO:0007669"/>
    <property type="project" value="UniProtKB-EC"/>
</dbReference>
<gene>
    <name evidence="10" type="ORF">PACLA_8A009615</name>
</gene>
<comment type="caution">
    <text evidence="10">The sequence shown here is derived from an EMBL/GenBank/DDBJ whole genome shotgun (WGS) entry which is preliminary data.</text>
</comment>
<dbReference type="GO" id="GO:0000724">
    <property type="term" value="P:double-strand break repair via homologous recombination"/>
    <property type="evidence" value="ECO:0007669"/>
    <property type="project" value="TreeGrafter"/>
</dbReference>
<evidence type="ECO:0000256" key="5">
    <source>
        <dbReference type="ARBA" id="ARBA00023235"/>
    </source>
</evidence>
<evidence type="ECO:0000256" key="1">
    <source>
        <dbReference type="ARBA" id="ARBA00005446"/>
    </source>
</evidence>
<evidence type="ECO:0000256" key="6">
    <source>
        <dbReference type="ARBA" id="ARBA00023242"/>
    </source>
</evidence>
<evidence type="ECO:0000256" key="7">
    <source>
        <dbReference type="ARBA" id="ARBA00034617"/>
    </source>
</evidence>
<dbReference type="OrthoDB" id="5982332at2759"/>
<dbReference type="GO" id="GO:0005634">
    <property type="term" value="C:nucleus"/>
    <property type="evidence" value="ECO:0007669"/>
    <property type="project" value="TreeGrafter"/>
</dbReference>
<keyword evidence="6" id="KW-0539">Nucleus</keyword>
<dbReference type="Pfam" id="PF00270">
    <property type="entry name" value="DEAD"/>
    <property type="match status" value="1"/>
</dbReference>
<dbReference type="Pfam" id="PF00271">
    <property type="entry name" value="Helicase_C"/>
    <property type="match status" value="1"/>
</dbReference>
<organism evidence="10 11">
    <name type="scientific">Paramuricea clavata</name>
    <name type="common">Red gorgonian</name>
    <name type="synonym">Violescent sea-whip</name>
    <dbReference type="NCBI Taxonomy" id="317549"/>
    <lineage>
        <taxon>Eukaryota</taxon>
        <taxon>Metazoa</taxon>
        <taxon>Cnidaria</taxon>
        <taxon>Anthozoa</taxon>
        <taxon>Octocorallia</taxon>
        <taxon>Malacalcyonacea</taxon>
        <taxon>Plexauridae</taxon>
        <taxon>Paramuricea</taxon>
    </lineage>
</organism>
<keyword evidence="10" id="KW-0378">Hydrolase</keyword>
<name>A0A7D9DGV2_PARCT</name>
<evidence type="ECO:0000313" key="10">
    <source>
        <dbReference type="EMBL" id="CAB3984898.1"/>
    </source>
</evidence>
<protein>
    <recommendedName>
        <fullName evidence="8">DNA 3'-5' helicase</fullName>
        <ecNumber evidence="8">5.6.2.4</ecNumber>
    </recommendedName>
    <alternativeName>
        <fullName evidence="9">DNA 3'-5' helicase BLM</fullName>
    </alternativeName>
</protein>
<evidence type="ECO:0000313" key="11">
    <source>
        <dbReference type="Proteomes" id="UP001152795"/>
    </source>
</evidence>
<dbReference type="GO" id="GO:0005694">
    <property type="term" value="C:chromosome"/>
    <property type="evidence" value="ECO:0007669"/>
    <property type="project" value="TreeGrafter"/>
</dbReference>
<keyword evidence="2" id="KW-0547">Nucleotide-binding</keyword>
<dbReference type="EMBL" id="CACRXK020000798">
    <property type="protein sequence ID" value="CAB3984898.1"/>
    <property type="molecule type" value="Genomic_DNA"/>
</dbReference>